<feature type="transmembrane region" description="Helical" evidence="8">
    <location>
        <begin position="183"/>
        <end position="201"/>
    </location>
</feature>
<dbReference type="PANTHER" id="PTHR30177:SF4">
    <property type="entry name" value="OSMOPROTECTANT IMPORT PERMEASE PROTEIN OSMW"/>
    <property type="match status" value="1"/>
</dbReference>
<organism evidence="10 11">
    <name type="scientific">Salicibibacter halophilus</name>
    <dbReference type="NCBI Taxonomy" id="2502791"/>
    <lineage>
        <taxon>Bacteria</taxon>
        <taxon>Bacillati</taxon>
        <taxon>Bacillota</taxon>
        <taxon>Bacilli</taxon>
        <taxon>Bacillales</taxon>
        <taxon>Bacillaceae</taxon>
        <taxon>Salicibibacter</taxon>
    </lineage>
</organism>
<evidence type="ECO:0000256" key="3">
    <source>
        <dbReference type="ARBA" id="ARBA00022448"/>
    </source>
</evidence>
<comment type="similarity">
    <text evidence="2">Belongs to the binding-protein-dependent transport system permease family. CysTW subfamily.</text>
</comment>
<feature type="transmembrane region" description="Helical" evidence="8">
    <location>
        <begin position="144"/>
        <end position="163"/>
    </location>
</feature>
<keyword evidence="4 8" id="KW-0812">Transmembrane</keyword>
<evidence type="ECO:0000256" key="6">
    <source>
        <dbReference type="ARBA" id="ARBA00022989"/>
    </source>
</evidence>
<accession>A0A514LF22</accession>
<dbReference type="Proteomes" id="UP000319756">
    <property type="component" value="Chromosome"/>
</dbReference>
<dbReference type="InterPro" id="IPR035906">
    <property type="entry name" value="MetI-like_sf"/>
</dbReference>
<evidence type="ECO:0000256" key="2">
    <source>
        <dbReference type="ARBA" id="ARBA00007069"/>
    </source>
</evidence>
<feature type="transmembrane region" description="Helical" evidence="8">
    <location>
        <begin position="26"/>
        <end position="48"/>
    </location>
</feature>
<dbReference type="GO" id="GO:0031460">
    <property type="term" value="P:glycine betaine transport"/>
    <property type="evidence" value="ECO:0007669"/>
    <property type="project" value="TreeGrafter"/>
</dbReference>
<feature type="domain" description="ABC transmembrane type-1" evidence="9">
    <location>
        <begin position="22"/>
        <end position="201"/>
    </location>
</feature>
<dbReference type="AlphaFoldDB" id="A0A514LF22"/>
<evidence type="ECO:0000256" key="8">
    <source>
        <dbReference type="RuleBase" id="RU363032"/>
    </source>
</evidence>
<evidence type="ECO:0000256" key="4">
    <source>
        <dbReference type="ARBA" id="ARBA00022692"/>
    </source>
</evidence>
<evidence type="ECO:0000259" key="9">
    <source>
        <dbReference type="PROSITE" id="PS50928"/>
    </source>
</evidence>
<evidence type="ECO:0000313" key="11">
    <source>
        <dbReference type="Proteomes" id="UP000319756"/>
    </source>
</evidence>
<dbReference type="SUPFAM" id="SSF161098">
    <property type="entry name" value="MetI-like"/>
    <property type="match status" value="1"/>
</dbReference>
<gene>
    <name evidence="10" type="ORF">EPH95_03805</name>
</gene>
<evidence type="ECO:0000256" key="5">
    <source>
        <dbReference type="ARBA" id="ARBA00022970"/>
    </source>
</evidence>
<evidence type="ECO:0000313" key="10">
    <source>
        <dbReference type="EMBL" id="QDI90413.1"/>
    </source>
</evidence>
<keyword evidence="5" id="KW-0029">Amino-acid transport</keyword>
<dbReference type="EMBL" id="CP035485">
    <property type="protein sequence ID" value="QDI90413.1"/>
    <property type="molecule type" value="Genomic_DNA"/>
</dbReference>
<dbReference type="GO" id="GO:0006865">
    <property type="term" value="P:amino acid transport"/>
    <property type="evidence" value="ECO:0007669"/>
    <property type="project" value="UniProtKB-KW"/>
</dbReference>
<dbReference type="Gene3D" id="1.10.3720.10">
    <property type="entry name" value="MetI-like"/>
    <property type="match status" value="1"/>
</dbReference>
<dbReference type="KEGG" id="sale:EPH95_03805"/>
<proteinExistence type="inferred from homology"/>
<dbReference type="InterPro" id="IPR051204">
    <property type="entry name" value="ABC_transp_perm/SBD"/>
</dbReference>
<dbReference type="GO" id="GO:0055085">
    <property type="term" value="P:transmembrane transport"/>
    <property type="evidence" value="ECO:0007669"/>
    <property type="project" value="InterPro"/>
</dbReference>
<comment type="subcellular location">
    <subcellularLocation>
        <location evidence="1 8">Cell membrane</location>
        <topology evidence="1 8">Multi-pass membrane protein</topology>
    </subcellularLocation>
</comment>
<protein>
    <submittedName>
        <fullName evidence="10">ABC transporter permease</fullName>
    </submittedName>
</protein>
<dbReference type="FunFam" id="1.10.3720.10:FF:000001">
    <property type="entry name" value="Glycine betaine ABC transporter, permease"/>
    <property type="match status" value="1"/>
</dbReference>
<dbReference type="GO" id="GO:0005886">
    <property type="term" value="C:plasma membrane"/>
    <property type="evidence" value="ECO:0007669"/>
    <property type="project" value="UniProtKB-SubCell"/>
</dbReference>
<feature type="transmembrane region" description="Helical" evidence="8">
    <location>
        <begin position="69"/>
        <end position="94"/>
    </location>
</feature>
<keyword evidence="7 8" id="KW-0472">Membrane</keyword>
<evidence type="ECO:0000256" key="1">
    <source>
        <dbReference type="ARBA" id="ARBA00004651"/>
    </source>
</evidence>
<dbReference type="InterPro" id="IPR000515">
    <property type="entry name" value="MetI-like"/>
</dbReference>
<sequence length="213" mass="22652">MEFIAELVNYIVENYDELLVLSIEHLLMVVYGIGLALLVGVPLGIIAAKFEKLTPLIISITNILQLTPSLAMLAILMLYFGFGFQTVVMGLFLYSLLPIVKNTYVGIKEVDGSIMEAGTGIGMTPLQLLMKIQFPLSIPFLMAGLRLAAVIAIAVATIGPYIGAGGLGTEIISGISIQSDVQIFAGAIPATLMALIADFVLGKLENKTKHGIA</sequence>
<evidence type="ECO:0000256" key="7">
    <source>
        <dbReference type="ARBA" id="ARBA00023136"/>
    </source>
</evidence>
<dbReference type="Pfam" id="PF00528">
    <property type="entry name" value="BPD_transp_1"/>
    <property type="match status" value="1"/>
</dbReference>
<keyword evidence="3 8" id="KW-0813">Transport</keyword>
<dbReference type="RefSeq" id="WP_142087511.1">
    <property type="nucleotide sequence ID" value="NZ_CP035485.1"/>
</dbReference>
<dbReference type="CDD" id="cd06261">
    <property type="entry name" value="TM_PBP2"/>
    <property type="match status" value="1"/>
</dbReference>
<dbReference type="OrthoDB" id="9801163at2"/>
<dbReference type="PANTHER" id="PTHR30177">
    <property type="entry name" value="GLYCINE BETAINE/L-PROLINE TRANSPORT SYSTEM PERMEASE PROTEIN PROW"/>
    <property type="match status" value="1"/>
</dbReference>
<reference evidence="11" key="1">
    <citation type="submission" date="2019-01" db="EMBL/GenBank/DDBJ databases">
        <title>Genomic analysis of Salicibibacter sp. NKC3-5.</title>
        <authorList>
            <person name="Oh Y.J."/>
        </authorList>
    </citation>
    <scope>NUCLEOTIDE SEQUENCE [LARGE SCALE GENOMIC DNA]</scope>
    <source>
        <strain evidence="11">NKC3-5</strain>
    </source>
</reference>
<keyword evidence="6 8" id="KW-1133">Transmembrane helix</keyword>
<dbReference type="PROSITE" id="PS50928">
    <property type="entry name" value="ABC_TM1"/>
    <property type="match status" value="1"/>
</dbReference>
<name>A0A514LF22_9BACI</name>
<keyword evidence="11" id="KW-1185">Reference proteome</keyword>